<reference evidence="1" key="1">
    <citation type="journal article" date="2009" name="Rice">
        <title>De Novo Next Generation Sequencing of Plant Genomes.</title>
        <authorList>
            <person name="Rounsley S."/>
            <person name="Marri P.R."/>
            <person name="Yu Y."/>
            <person name="He R."/>
            <person name="Sisneros N."/>
            <person name="Goicoechea J.L."/>
            <person name="Lee S.J."/>
            <person name="Angelova A."/>
            <person name="Kudrna D."/>
            <person name="Luo M."/>
            <person name="Affourtit J."/>
            <person name="Desany B."/>
            <person name="Knight J."/>
            <person name="Niazi F."/>
            <person name="Egholm M."/>
            <person name="Wing R.A."/>
        </authorList>
    </citation>
    <scope>NUCLEOTIDE SEQUENCE [LARGE SCALE GENOMIC DNA]</scope>
    <source>
        <strain evidence="1">cv. IRGC 105608</strain>
    </source>
</reference>
<evidence type="ECO:0000313" key="1">
    <source>
        <dbReference type="EnsemblPlants" id="OBART06G16450.1"/>
    </source>
</evidence>
<evidence type="ECO:0000313" key="2">
    <source>
        <dbReference type="Proteomes" id="UP000026960"/>
    </source>
</evidence>
<organism evidence="1">
    <name type="scientific">Oryza barthii</name>
    <dbReference type="NCBI Taxonomy" id="65489"/>
    <lineage>
        <taxon>Eukaryota</taxon>
        <taxon>Viridiplantae</taxon>
        <taxon>Streptophyta</taxon>
        <taxon>Embryophyta</taxon>
        <taxon>Tracheophyta</taxon>
        <taxon>Spermatophyta</taxon>
        <taxon>Magnoliopsida</taxon>
        <taxon>Liliopsida</taxon>
        <taxon>Poales</taxon>
        <taxon>Poaceae</taxon>
        <taxon>BOP clade</taxon>
        <taxon>Oryzoideae</taxon>
        <taxon>Oryzeae</taxon>
        <taxon>Oryzinae</taxon>
        <taxon>Oryza</taxon>
    </lineage>
</organism>
<dbReference type="EnsemblPlants" id="OBART06G16450.1">
    <property type="protein sequence ID" value="OBART06G16450.1"/>
    <property type="gene ID" value="OBART06G16450"/>
</dbReference>
<keyword evidence="2" id="KW-1185">Reference proteome</keyword>
<dbReference type="AlphaFoldDB" id="A0A0D3GH70"/>
<dbReference type="Gramene" id="OBART06G16450.1">
    <property type="protein sequence ID" value="OBART06G16450.1"/>
    <property type="gene ID" value="OBART06G16450"/>
</dbReference>
<name>A0A0D3GH70_9ORYZ</name>
<accession>A0A0D3GH70</accession>
<dbReference type="Proteomes" id="UP000026960">
    <property type="component" value="Chromosome 6"/>
</dbReference>
<protein>
    <submittedName>
        <fullName evidence="1">Uncharacterized protein</fullName>
    </submittedName>
</protein>
<dbReference type="PaxDb" id="65489-OBART06G16450.1"/>
<proteinExistence type="predicted"/>
<dbReference type="HOGENOM" id="CLU_2835192_0_0_1"/>
<sequence>MGHGYPLLRVTFLKLNFYVSSLLPIKFKWIQVCSQSRIDKKRLVEPEKAHCRVFLSSNFLPDWTIC</sequence>
<reference evidence="1" key="2">
    <citation type="submission" date="2015-03" db="UniProtKB">
        <authorList>
            <consortium name="EnsemblPlants"/>
        </authorList>
    </citation>
    <scope>IDENTIFICATION</scope>
</reference>